<comment type="caution">
    <text evidence="2">The sequence shown here is derived from an EMBL/GenBank/DDBJ whole genome shotgun (WGS) entry which is preliminary data.</text>
</comment>
<protein>
    <recommendedName>
        <fullName evidence="4">Sulfotransferase domain-containing protein</fullName>
    </recommendedName>
</protein>
<dbReference type="AlphaFoldDB" id="K0TGM7"/>
<keyword evidence="3" id="KW-1185">Reference proteome</keyword>
<evidence type="ECO:0000313" key="3">
    <source>
        <dbReference type="Proteomes" id="UP000266841"/>
    </source>
</evidence>
<dbReference type="Proteomes" id="UP000266841">
    <property type="component" value="Unassembled WGS sequence"/>
</dbReference>
<sequence length="992" mass="114669">FIEDKGKSHKQKGKFNKFFGRFYVDNFQLRSLAGCADETCLQQEKDGIEPLDLEEIYRLHPENYTYNEINPVCTNYFRQDEPRGVLFERCAKQIDEKRCPIGCDGPCFYPAVAWQSMTSDHVSRALSALERYDAVLLNEKLSDVDQSNFVSDIVGVPRDADFSMNKQVHNSGVKKTSDRERTHFYRDLLYKLHRPTLEMLEEENKLEIQLYEKAREINSKQLNQWRRENGYDEIGFQPEASSADYLDGDSPHSYTAIVQSEVAVEDKDETRDLISKDAEPYTDRWQRRFAASESRGKKTGFLFFKHIRKAAQRAYDTEAMARMKTGQAIAKIFSNKQRRVDRGEIAVPTGYTVNYIEQEFEAMDWTCPRFDDSLSVIVLRHVSQLCSEAALLVYSFTIHICKPVERQMSEFFYSGPLARSEYRFINTTLLYVDERYTEGLANLIRDELTGWLDLDYGYPIKKKSVQASQKHTFYSPFGRYYTSNYLIRSLAGCSTEDCLDKYDFPQEDRALMNQQADALKSYSEPNSNCSLFFVTREMMAKASLRNFDAVMITDTMSEEDQSDFLSDVLGTPRDAKFALKNRTLVNNFRVEKTNRHDKSRFYRDLLNNLGLKDEAARLRKENKLDAKLFSYAEKLNAQMLKSWKHERSNVEDQGHPHHDSSVLIVMYHKTGYVLTRHLAKSAIDMEFQARGRAHKKNKLGPSLDNFDEETGEQIAFGLRDFFCSDSEVLDSMLDKSKQGKKTTKIVHFIRNPFSMVLSNYFYHAQSPTPEKWVHTDEPCEHNYKSGGSLAESVLPILASRTRIQRHHFDEVVNICVGLYQTRESLKNSTFYEHLLEMDHYDGLRLATAQMIISSSAANRNLAGGDILRMASNIIKLDNLQSNSALPQDKREMVHIMSITMEDYMKDKGNKTLQFFDFIFGQDNDLITEEIKLDVVSKHDRMSDRKKNGSHVTQGKHADRDELRGRLMADPVFGLILNETEMLVNQAAAKKHR</sequence>
<evidence type="ECO:0000313" key="2">
    <source>
        <dbReference type="EMBL" id="EJK72781.1"/>
    </source>
</evidence>
<gene>
    <name evidence="2" type="ORF">THAOC_05651</name>
</gene>
<dbReference type="EMBL" id="AGNL01005310">
    <property type="protein sequence ID" value="EJK72781.1"/>
    <property type="molecule type" value="Genomic_DNA"/>
</dbReference>
<dbReference type="InterPro" id="IPR027417">
    <property type="entry name" value="P-loop_NTPase"/>
</dbReference>
<evidence type="ECO:0000256" key="1">
    <source>
        <dbReference type="SAM" id="MobiDB-lite"/>
    </source>
</evidence>
<accession>K0TGM7</accession>
<proteinExistence type="predicted"/>
<feature type="region of interest" description="Disordered" evidence="1">
    <location>
        <begin position="941"/>
        <end position="960"/>
    </location>
</feature>
<organism evidence="2 3">
    <name type="scientific">Thalassiosira oceanica</name>
    <name type="common">Marine diatom</name>
    <dbReference type="NCBI Taxonomy" id="159749"/>
    <lineage>
        <taxon>Eukaryota</taxon>
        <taxon>Sar</taxon>
        <taxon>Stramenopiles</taxon>
        <taxon>Ochrophyta</taxon>
        <taxon>Bacillariophyta</taxon>
        <taxon>Coscinodiscophyceae</taxon>
        <taxon>Thalassiosirophycidae</taxon>
        <taxon>Thalassiosirales</taxon>
        <taxon>Thalassiosiraceae</taxon>
        <taxon>Thalassiosira</taxon>
    </lineage>
</organism>
<evidence type="ECO:0008006" key="4">
    <source>
        <dbReference type="Google" id="ProtNLM"/>
    </source>
</evidence>
<name>K0TGM7_THAOC</name>
<feature type="non-terminal residue" evidence="2">
    <location>
        <position position="1"/>
    </location>
</feature>
<reference evidence="2 3" key="1">
    <citation type="journal article" date="2012" name="Genome Biol.">
        <title>Genome and low-iron response of an oceanic diatom adapted to chronic iron limitation.</title>
        <authorList>
            <person name="Lommer M."/>
            <person name="Specht M."/>
            <person name="Roy A.S."/>
            <person name="Kraemer L."/>
            <person name="Andreson R."/>
            <person name="Gutowska M.A."/>
            <person name="Wolf J."/>
            <person name="Bergner S.V."/>
            <person name="Schilhabel M.B."/>
            <person name="Klostermeier U.C."/>
            <person name="Beiko R.G."/>
            <person name="Rosenstiel P."/>
            <person name="Hippler M."/>
            <person name="Laroche J."/>
        </authorList>
    </citation>
    <scope>NUCLEOTIDE SEQUENCE [LARGE SCALE GENOMIC DNA]</scope>
    <source>
        <strain evidence="2 3">CCMP1005</strain>
    </source>
</reference>
<dbReference type="Gene3D" id="3.40.50.300">
    <property type="entry name" value="P-loop containing nucleotide triphosphate hydrolases"/>
    <property type="match status" value="1"/>
</dbReference>
<dbReference type="OrthoDB" id="508697at2759"/>